<protein>
    <submittedName>
        <fullName evidence="1">Uncharacterized protein</fullName>
    </submittedName>
</protein>
<evidence type="ECO:0000313" key="2">
    <source>
        <dbReference type="Proteomes" id="UP000254033"/>
    </source>
</evidence>
<name>A0A378KKN5_9GAMM</name>
<proteinExistence type="predicted"/>
<organism evidence="1 2">
    <name type="scientific">Legionella feeleii</name>
    <dbReference type="NCBI Taxonomy" id="453"/>
    <lineage>
        <taxon>Bacteria</taxon>
        <taxon>Pseudomonadati</taxon>
        <taxon>Pseudomonadota</taxon>
        <taxon>Gammaproteobacteria</taxon>
        <taxon>Legionellales</taxon>
        <taxon>Legionellaceae</taxon>
        <taxon>Legionella</taxon>
    </lineage>
</organism>
<gene>
    <name evidence="1" type="ORF">NCTC11978_03415</name>
</gene>
<dbReference type="EMBL" id="UGNY01000002">
    <property type="protein sequence ID" value="STX88398.1"/>
    <property type="molecule type" value="Genomic_DNA"/>
</dbReference>
<sequence>MGVGIEENAGTGTYDAIIQFNDYYSKLDEVSKEKIPPAVKQEIDLLLTLSSDSTKNIKATSQIETCIKIRRESLVAAITPQEQVLSEIGLTKKTAETLCAEKKAQLLSCQNELKIAIEKKKYQGIDKRGLTLELFKTLQVDIAISSAADLQEIVKLSPSELDSLFKNIALQKQFVDQFESLEMLVLFIHQTPIPKLQVLLKHCGQSLANKFILKPGDLSVLLISLDAERVSLIISMMMGKIKNAYDFVDLIENLSLEQSLLVCNALKEKLHDIIKTVSDFKYILVSLSSEQGALVFELIEHQLLNLIKTGEDFGIALAALAPEQHVLLFKAIKHKLPDLINTAIDFTCVVNYLYLEEMSFVFEAIKDRLPKLITNARDFHRILKNPFSKEQGAFILKIVEDKLPELVNTLADFELVVNYLSPEQIVFLCQGISKISVVINDIHDFKHLLKAASLEQFYPLCKTLMDKAPWLLRTGDDFCELITISPQEKQAFIFDLIKDKLPEIINDAHHVKIALRHLSLTQRAVLLALMKEKWVAIIKTADDFSDLLEFLSLEEKTDLFDLMKKRLPNLIKTARDYVNITEYLSSEQNSTILGLMQDKLPAIIEKVDDFIAVTACTESHDFLFKVMKSEFAFLIKNSKELNKLMNALSEEERIDLCKYELPLCRVIVNVGRDVPKITDLFQTPEGKRHFQHSYFKSLLAEIELDNNLKIQKSNLFCLQKNVASYFADKIPLSDFKEGVLMVIKELTEYSGKENYRPVILSKWKSAIITLEKTGAEVSPVDKLKNSKYDFQFFQSPKNTVAEELIPESTDRDEYGFHNSQ</sequence>
<dbReference type="AlphaFoldDB" id="A0A378KKN5"/>
<dbReference type="Proteomes" id="UP000254033">
    <property type="component" value="Unassembled WGS sequence"/>
</dbReference>
<dbReference type="SUPFAM" id="SSF158791">
    <property type="entry name" value="MgtE N-terminal domain-like"/>
    <property type="match status" value="1"/>
</dbReference>
<evidence type="ECO:0000313" key="1">
    <source>
        <dbReference type="EMBL" id="STX88398.1"/>
    </source>
</evidence>
<accession>A0A378KKN5</accession>
<reference evidence="1 2" key="1">
    <citation type="submission" date="2018-06" db="EMBL/GenBank/DDBJ databases">
        <authorList>
            <consortium name="Pathogen Informatics"/>
            <person name="Doyle S."/>
        </authorList>
    </citation>
    <scope>NUCLEOTIDE SEQUENCE [LARGE SCALE GENOMIC DNA]</scope>
    <source>
        <strain evidence="1 2">NCTC11978</strain>
    </source>
</reference>